<name>A0A268FHE6_NIACI</name>
<evidence type="ECO:0000313" key="1">
    <source>
        <dbReference type="EMBL" id="PAD84769.1"/>
    </source>
</evidence>
<evidence type="ECO:0000313" key="2">
    <source>
        <dbReference type="Proteomes" id="UP000216961"/>
    </source>
</evidence>
<dbReference type="Proteomes" id="UP000216961">
    <property type="component" value="Unassembled WGS sequence"/>
</dbReference>
<reference evidence="1 2" key="1">
    <citation type="submission" date="2017-07" db="EMBL/GenBank/DDBJ databases">
        <title>Isolation and whole genome analysis of endospore-forming bacteria from heroin.</title>
        <authorList>
            <person name="Kalinowski J."/>
            <person name="Ahrens B."/>
            <person name="Al-Dilaimi A."/>
            <person name="Winkler A."/>
            <person name="Wibberg D."/>
            <person name="Schleenbecker U."/>
            <person name="Ruckert C."/>
            <person name="Wolfel R."/>
            <person name="Grass G."/>
        </authorList>
    </citation>
    <scope>NUCLEOTIDE SEQUENCE [LARGE SCALE GENOMIC DNA]</scope>
    <source>
        <strain evidence="1 2">7521-2</strain>
    </source>
</reference>
<protein>
    <submittedName>
        <fullName evidence="1">Uncharacterized protein</fullName>
    </submittedName>
</protein>
<proteinExistence type="predicted"/>
<dbReference type="RefSeq" id="WP_095328876.1">
    <property type="nucleotide sequence ID" value="NZ_CP053315.1"/>
</dbReference>
<dbReference type="AlphaFoldDB" id="A0A268FHE6"/>
<sequence length="70" mass="8319">MNNKSNFIFILLFLFFPLIFLISSFGWRYILQQKELMVVATDCFAILGIYYVISSVFFSFTFKKINLKDL</sequence>
<accession>A0A268FHE6</accession>
<dbReference type="EMBL" id="NPBQ01000020">
    <property type="protein sequence ID" value="PAD84769.1"/>
    <property type="molecule type" value="Genomic_DNA"/>
</dbReference>
<organism evidence="1 2">
    <name type="scientific">Niallia circulans</name>
    <name type="common">Bacillus circulans</name>
    <dbReference type="NCBI Taxonomy" id="1397"/>
    <lineage>
        <taxon>Bacteria</taxon>
        <taxon>Bacillati</taxon>
        <taxon>Bacillota</taxon>
        <taxon>Bacilli</taxon>
        <taxon>Bacillales</taxon>
        <taxon>Bacillaceae</taxon>
        <taxon>Niallia</taxon>
    </lineage>
</organism>
<comment type="caution">
    <text evidence="1">The sequence shown here is derived from an EMBL/GenBank/DDBJ whole genome shotgun (WGS) entry which is preliminary data.</text>
</comment>
<dbReference type="KEGG" id="bcir:C2I06_06580"/>
<gene>
    <name evidence="1" type="ORF">CHH57_03190</name>
</gene>